<dbReference type="CDD" id="cd18577">
    <property type="entry name" value="ABC_6TM_Pgp_ABCB1_D1_like"/>
    <property type="match status" value="1"/>
</dbReference>
<dbReference type="InterPro" id="IPR027417">
    <property type="entry name" value="P-loop_NTPase"/>
</dbReference>
<dbReference type="GO" id="GO:0005886">
    <property type="term" value="C:plasma membrane"/>
    <property type="evidence" value="ECO:0007669"/>
    <property type="project" value="UniProtKB-SubCell"/>
</dbReference>
<keyword evidence="9 12" id="KW-0472">Membrane</keyword>
<dbReference type="CDD" id="cd03249">
    <property type="entry name" value="ABC_MTABC3_MDL1_MDL2"/>
    <property type="match status" value="2"/>
</dbReference>
<feature type="transmembrane region" description="Helical" evidence="12">
    <location>
        <begin position="696"/>
        <end position="714"/>
    </location>
</feature>
<feature type="domain" description="ABC transmembrane type-1" evidence="14">
    <location>
        <begin position="655"/>
        <end position="942"/>
    </location>
</feature>
<dbReference type="CDD" id="cd18578">
    <property type="entry name" value="ABC_6TM_Pgp_ABCB1_D2_like"/>
    <property type="match status" value="1"/>
</dbReference>
<gene>
    <name evidence="15" type="ORF">HPP92_004308</name>
</gene>
<feature type="transmembrane region" description="Helical" evidence="12">
    <location>
        <begin position="65"/>
        <end position="87"/>
    </location>
</feature>
<comment type="subcellular location">
    <subcellularLocation>
        <location evidence="1">Cell membrane</location>
        <topology evidence="1">Multi-pass membrane protein</topology>
    </subcellularLocation>
</comment>
<evidence type="ECO:0000259" key="14">
    <source>
        <dbReference type="PROSITE" id="PS50929"/>
    </source>
</evidence>
<dbReference type="InterPro" id="IPR003593">
    <property type="entry name" value="AAA+_ATPase"/>
</dbReference>
<evidence type="ECO:0000256" key="7">
    <source>
        <dbReference type="ARBA" id="ARBA00022840"/>
    </source>
</evidence>
<evidence type="ECO:0000256" key="6">
    <source>
        <dbReference type="ARBA" id="ARBA00022741"/>
    </source>
</evidence>
<dbReference type="SUPFAM" id="SSF52540">
    <property type="entry name" value="P-loop containing nucleoside triphosphate hydrolases"/>
    <property type="match status" value="2"/>
</dbReference>
<evidence type="ECO:0000256" key="10">
    <source>
        <dbReference type="ARBA" id="ARBA00023180"/>
    </source>
</evidence>
<evidence type="ECO:0000256" key="11">
    <source>
        <dbReference type="ARBA" id="ARBA00062948"/>
    </source>
</evidence>
<keyword evidence="3" id="KW-0813">Transport</keyword>
<name>A0A835VA95_VANPL</name>
<dbReference type="GO" id="GO:0140359">
    <property type="term" value="F:ABC-type transporter activity"/>
    <property type="evidence" value="ECO:0007669"/>
    <property type="project" value="InterPro"/>
</dbReference>
<keyword evidence="5" id="KW-0677">Repeat</keyword>
<dbReference type="InterPro" id="IPR036640">
    <property type="entry name" value="ABC1_TM_sf"/>
</dbReference>
<protein>
    <submittedName>
        <fullName evidence="15">Uncharacterized protein</fullName>
    </submittedName>
</protein>
<dbReference type="AlphaFoldDB" id="A0A835VA95"/>
<organism evidence="15 16">
    <name type="scientific">Vanilla planifolia</name>
    <name type="common">Vanilla</name>
    <dbReference type="NCBI Taxonomy" id="51239"/>
    <lineage>
        <taxon>Eukaryota</taxon>
        <taxon>Viridiplantae</taxon>
        <taxon>Streptophyta</taxon>
        <taxon>Embryophyta</taxon>
        <taxon>Tracheophyta</taxon>
        <taxon>Spermatophyta</taxon>
        <taxon>Magnoliopsida</taxon>
        <taxon>Liliopsida</taxon>
        <taxon>Asparagales</taxon>
        <taxon>Orchidaceae</taxon>
        <taxon>Vanilloideae</taxon>
        <taxon>Vanilleae</taxon>
        <taxon>Vanilla</taxon>
    </lineage>
</organism>
<dbReference type="FunFam" id="3.40.50.300:FF:000205">
    <property type="entry name" value="ABC transporter B family member 4"/>
    <property type="match status" value="1"/>
</dbReference>
<dbReference type="GO" id="GO:0005524">
    <property type="term" value="F:ATP binding"/>
    <property type="evidence" value="ECO:0007669"/>
    <property type="project" value="UniProtKB-KW"/>
</dbReference>
<dbReference type="Pfam" id="PF00664">
    <property type="entry name" value="ABC_membrane"/>
    <property type="match status" value="2"/>
</dbReference>
<keyword evidence="10" id="KW-0325">Glycoprotein</keyword>
<evidence type="ECO:0000256" key="5">
    <source>
        <dbReference type="ARBA" id="ARBA00022737"/>
    </source>
</evidence>
<evidence type="ECO:0000256" key="9">
    <source>
        <dbReference type="ARBA" id="ARBA00023136"/>
    </source>
</evidence>
<comment type="similarity">
    <text evidence="2">Belongs to the ABC transporter superfamily. ABCB family. Multidrug resistance exporter (TC 3.A.1.201) subfamily.</text>
</comment>
<dbReference type="InterPro" id="IPR011527">
    <property type="entry name" value="ABC1_TM_dom"/>
</dbReference>
<keyword evidence="6" id="KW-0547">Nucleotide-binding</keyword>
<dbReference type="Gene3D" id="3.40.50.300">
    <property type="entry name" value="P-loop containing nucleotide triphosphate hydrolases"/>
    <property type="match status" value="2"/>
</dbReference>
<dbReference type="PANTHER" id="PTHR45136:SF2">
    <property type="entry name" value="ABC TRANSPORTER DOMAIN-CONTAINING PROTEIN"/>
    <property type="match status" value="1"/>
</dbReference>
<keyword evidence="4 12" id="KW-0812">Transmembrane</keyword>
<evidence type="ECO:0000256" key="4">
    <source>
        <dbReference type="ARBA" id="ARBA00022692"/>
    </source>
</evidence>
<evidence type="ECO:0000256" key="3">
    <source>
        <dbReference type="ARBA" id="ARBA00022448"/>
    </source>
</evidence>
<dbReference type="InterPro" id="IPR017871">
    <property type="entry name" value="ABC_transporter-like_CS"/>
</dbReference>
<feature type="transmembrane region" description="Helical" evidence="12">
    <location>
        <begin position="21"/>
        <end position="45"/>
    </location>
</feature>
<dbReference type="GO" id="GO:0016887">
    <property type="term" value="F:ATP hydrolysis activity"/>
    <property type="evidence" value="ECO:0007669"/>
    <property type="project" value="InterPro"/>
</dbReference>
<comment type="subunit">
    <text evidence="11">Interacts with 1-naphthylphthalamic acid (NPA).</text>
</comment>
<dbReference type="Pfam" id="PF00005">
    <property type="entry name" value="ABC_tran"/>
    <property type="match status" value="2"/>
</dbReference>
<dbReference type="InterPro" id="IPR003439">
    <property type="entry name" value="ABC_transporter-like_ATP-bd"/>
</dbReference>
<keyword evidence="7" id="KW-0067">ATP-binding</keyword>
<reference evidence="15 16" key="1">
    <citation type="journal article" date="2020" name="Nat. Food">
        <title>A phased Vanilla planifolia genome enables genetic improvement of flavour and production.</title>
        <authorList>
            <person name="Hasing T."/>
            <person name="Tang H."/>
            <person name="Brym M."/>
            <person name="Khazi F."/>
            <person name="Huang T."/>
            <person name="Chambers A.H."/>
        </authorList>
    </citation>
    <scope>NUCLEOTIDE SEQUENCE [LARGE SCALE GENOMIC DNA]</scope>
    <source>
        <tissue evidence="15">Leaf</tissue>
    </source>
</reference>
<evidence type="ECO:0000313" key="16">
    <source>
        <dbReference type="Proteomes" id="UP000639772"/>
    </source>
</evidence>
<evidence type="ECO:0000256" key="8">
    <source>
        <dbReference type="ARBA" id="ARBA00022989"/>
    </source>
</evidence>
<dbReference type="PANTHER" id="PTHR45136">
    <property type="entry name" value="ABC TRANSPORTER DOMAIN-CONTAINING PROTEIN"/>
    <property type="match status" value="1"/>
</dbReference>
<feature type="domain" description="ABC transporter" evidence="13">
    <location>
        <begin position="343"/>
        <end position="579"/>
    </location>
</feature>
<keyword evidence="8 12" id="KW-1133">Transmembrane helix</keyword>
<evidence type="ECO:0000256" key="2">
    <source>
        <dbReference type="ARBA" id="ARBA00007577"/>
    </source>
</evidence>
<dbReference type="SUPFAM" id="SSF90123">
    <property type="entry name" value="ABC transporter transmembrane region"/>
    <property type="match status" value="2"/>
</dbReference>
<evidence type="ECO:0000256" key="12">
    <source>
        <dbReference type="SAM" id="Phobius"/>
    </source>
</evidence>
<dbReference type="FunFam" id="1.20.1560.10:FF:000126">
    <property type="entry name" value="Putative ABC transporter B family member 8"/>
    <property type="match status" value="1"/>
</dbReference>
<feature type="transmembrane region" description="Helical" evidence="12">
    <location>
        <begin position="280"/>
        <end position="301"/>
    </location>
</feature>
<evidence type="ECO:0000313" key="15">
    <source>
        <dbReference type="EMBL" id="KAG0493314.1"/>
    </source>
</evidence>
<proteinExistence type="inferred from homology"/>
<comment type="caution">
    <text evidence="15">The sequence shown here is derived from an EMBL/GenBank/DDBJ whole genome shotgun (WGS) entry which is preliminary data.</text>
</comment>
<feature type="domain" description="ABC transmembrane type-1" evidence="14">
    <location>
        <begin position="21"/>
        <end position="298"/>
    </location>
</feature>
<sequence length="1227" mass="132780">MASSVRSVLMHADTVDFCLMALGLFGAAGDGLSLPAILAVMSNLMNDLGEGPSDPSFIHNINKSSLYFVYLATVSFVASFLEGYCWTRTGERQASRMRARYLRAVLRQDVGYFDLRVASTTEVITSVSSDSLVIQDVLSEKVPNFIMNCMTFIGSYILGFILMWRLAVVVFPTILLLIIPGLAYGRVSLGLARRIQTEYSKAGVIAEQAISSVRTVYSFAAERRTMSAFSSALESSVRFGLRQGLAKGLAIGSNGLTFAIWAFVVWYSSRLVMYHGAKGGTVFAVGTGIIFGGLSLGSGLCNVKYFGEAIAAAERIREIIERKPGIDSESWEGEEMELVEGEVEFREVRFAYPARPEAEVFKGFSMMVPAGRTVALVGGSGSGKSTAVALLQRFYDPAGGEVLLDGVDIRRLRLKWLRAQIGLVSQEPALFATTIRENILFGKEDATLEEVVEAATVANAHGFISQLPQGYDTQVGEGGVQMSGGQKQRIAIARAIIRSPKLLLLDEATSALDSESERTVQEALEAAAVGRTTIVIAHRLSTIRHADAIAVLQSGRIIESGSHEDLISDPEGHYSTLVRLQQSQPPPETAAAISSVQLCRSSHSMSHRFSVTNSAQSFREGNGGDTEKELTKEKLPVPSFRRLLMINAPEWRQALLGGAGAIVFGAVQPVYCYALGGLIMVYFIKDHDEMKDKTRTYALIFVGLSVVSLVVNVLQHYNLGVMGENLTRRVRERMLSKILTFEVGWFDEEENSTGAICSRIANNATVVRSLVGDRLALLVQATSAVTVAFTMGLVIAWRLALVMIATQPMVILCFYVRRVLLKSMSEKAIKAQAQSSKLAAEAVGNLRTVTAFSSQDRILGLFELSQDGPRRESIRQSWIAGIGLGASQALTTFIWALDFWYGGLLVHHGDITSKALIQTVMIVVSTGRVIADAGSTTSDLAKGFDSVASVFAVLDRVTAIEPEDPDGHQPKSSLSGAVDLRGVEFAYPSRPDVPVLRGFSLSIQAGRSVALVGSSGSGKSTIIGLIERFYDPQRGALQIDGRDIRTYHLRSLRQQIALVGQEPTLFAGTVRENITYGADQSVSDAEVVAAARAANAHDFVSGLQNGYDTWCGERGVQLSGGQKQRIAIARAILRNPSILLLDEATSALDGQSEKVVHEALERVMDGRTTVVVAHRLSTIRNCNEIAVLAKGVVVEKGNHVSLMAKGLSGKYYALVSLQQGQQSTLYN</sequence>
<evidence type="ECO:0000256" key="1">
    <source>
        <dbReference type="ARBA" id="ARBA00004651"/>
    </source>
</evidence>
<feature type="transmembrane region" description="Helical" evidence="12">
    <location>
        <begin position="801"/>
        <end position="820"/>
    </location>
</feature>
<dbReference type="PROSITE" id="PS50893">
    <property type="entry name" value="ABC_TRANSPORTER_2"/>
    <property type="match status" value="2"/>
</dbReference>
<dbReference type="Gene3D" id="1.20.1560.10">
    <property type="entry name" value="ABC transporter type 1, transmembrane domain"/>
    <property type="match status" value="1"/>
</dbReference>
<dbReference type="Proteomes" id="UP000639772">
    <property type="component" value="Unassembled WGS sequence"/>
</dbReference>
<feature type="transmembrane region" description="Helical" evidence="12">
    <location>
        <begin position="145"/>
        <end position="164"/>
    </location>
</feature>
<dbReference type="SMART" id="SM00382">
    <property type="entry name" value="AAA"/>
    <property type="match status" value="2"/>
</dbReference>
<feature type="domain" description="ABC transporter" evidence="13">
    <location>
        <begin position="978"/>
        <end position="1215"/>
    </location>
</feature>
<dbReference type="EMBL" id="JADCNM010000002">
    <property type="protein sequence ID" value="KAG0493314.1"/>
    <property type="molecule type" value="Genomic_DNA"/>
</dbReference>
<feature type="transmembrane region" description="Helical" evidence="12">
    <location>
        <begin position="170"/>
        <end position="192"/>
    </location>
</feature>
<feature type="transmembrane region" description="Helical" evidence="12">
    <location>
        <begin position="248"/>
        <end position="268"/>
    </location>
</feature>
<dbReference type="FunFam" id="1.20.1560.10:FF:000029">
    <property type="entry name" value="ABC transporter B family member 1"/>
    <property type="match status" value="1"/>
</dbReference>
<dbReference type="OrthoDB" id="6500128at2759"/>
<feature type="transmembrane region" description="Helical" evidence="12">
    <location>
        <begin position="654"/>
        <end position="684"/>
    </location>
</feature>
<accession>A0A835VA95</accession>
<feature type="transmembrane region" description="Helical" evidence="12">
    <location>
        <begin position="878"/>
        <end position="901"/>
    </location>
</feature>
<evidence type="ECO:0000259" key="13">
    <source>
        <dbReference type="PROSITE" id="PS50893"/>
    </source>
</evidence>
<dbReference type="FunFam" id="3.40.50.300:FF:000066">
    <property type="entry name" value="ABC transporter B family member 1"/>
    <property type="match status" value="1"/>
</dbReference>
<feature type="transmembrane region" description="Helical" evidence="12">
    <location>
        <begin position="775"/>
        <end position="795"/>
    </location>
</feature>
<dbReference type="PROSITE" id="PS00211">
    <property type="entry name" value="ABC_TRANSPORTER_1"/>
    <property type="match status" value="2"/>
</dbReference>
<dbReference type="PROSITE" id="PS50929">
    <property type="entry name" value="ABC_TM1F"/>
    <property type="match status" value="2"/>
</dbReference>